<gene>
    <name evidence="2" type="ORF">O6P43_023852</name>
</gene>
<proteinExistence type="predicted"/>
<comment type="caution">
    <text evidence="2">The sequence shown here is derived from an EMBL/GenBank/DDBJ whole genome shotgun (WGS) entry which is preliminary data.</text>
</comment>
<organism evidence="2 3">
    <name type="scientific">Quillaja saponaria</name>
    <name type="common">Soap bark tree</name>
    <dbReference type="NCBI Taxonomy" id="32244"/>
    <lineage>
        <taxon>Eukaryota</taxon>
        <taxon>Viridiplantae</taxon>
        <taxon>Streptophyta</taxon>
        <taxon>Embryophyta</taxon>
        <taxon>Tracheophyta</taxon>
        <taxon>Spermatophyta</taxon>
        <taxon>Magnoliopsida</taxon>
        <taxon>eudicotyledons</taxon>
        <taxon>Gunneridae</taxon>
        <taxon>Pentapetalae</taxon>
        <taxon>rosids</taxon>
        <taxon>fabids</taxon>
        <taxon>Fabales</taxon>
        <taxon>Quillajaceae</taxon>
        <taxon>Quillaja</taxon>
    </lineage>
</organism>
<reference evidence="2" key="1">
    <citation type="journal article" date="2023" name="Science">
        <title>Elucidation of the pathway for biosynthesis of saponin adjuvants from the soapbark tree.</title>
        <authorList>
            <person name="Reed J."/>
            <person name="Orme A."/>
            <person name="El-Demerdash A."/>
            <person name="Owen C."/>
            <person name="Martin L.B.B."/>
            <person name="Misra R.C."/>
            <person name="Kikuchi S."/>
            <person name="Rejzek M."/>
            <person name="Martin A.C."/>
            <person name="Harkess A."/>
            <person name="Leebens-Mack J."/>
            <person name="Louveau T."/>
            <person name="Stephenson M.J."/>
            <person name="Osbourn A."/>
        </authorList>
    </citation>
    <scope>NUCLEOTIDE SEQUENCE</scope>
    <source>
        <strain evidence="2">S10</strain>
    </source>
</reference>
<evidence type="ECO:0000313" key="3">
    <source>
        <dbReference type="Proteomes" id="UP001163823"/>
    </source>
</evidence>
<keyword evidence="3" id="KW-1185">Reference proteome</keyword>
<protein>
    <submittedName>
        <fullName evidence="2">HORMA domain-containing protein 1</fullName>
    </submittedName>
</protein>
<dbReference type="EMBL" id="JARAOO010000009">
    <property type="protein sequence ID" value="KAJ7957562.1"/>
    <property type="molecule type" value="Genomic_DNA"/>
</dbReference>
<evidence type="ECO:0000256" key="1">
    <source>
        <dbReference type="SAM" id="MobiDB-lite"/>
    </source>
</evidence>
<name>A0AAD7LGI9_QUISA</name>
<evidence type="ECO:0000313" key="2">
    <source>
        <dbReference type="EMBL" id="KAJ7957562.1"/>
    </source>
</evidence>
<dbReference type="AlphaFoldDB" id="A0AAD7LGI9"/>
<dbReference type="Proteomes" id="UP001163823">
    <property type="component" value="Chromosome 9"/>
</dbReference>
<dbReference type="KEGG" id="qsa:O6P43_023852"/>
<feature type="region of interest" description="Disordered" evidence="1">
    <location>
        <begin position="59"/>
        <end position="88"/>
    </location>
</feature>
<accession>A0AAD7LGI9</accession>
<sequence length="88" mass="9966">MTPAGVGRQFQRQKSVTTLLQAGLRQQLQERVLHQAKRTPRTNVNANQCDEIDTVICSRSSQDRRSRKASTVKDPILQNVKHQKSQAV</sequence>